<proteinExistence type="predicted"/>
<keyword evidence="2" id="KW-1185">Reference proteome</keyword>
<accession>A0A7K3WVP3</accession>
<dbReference type="Proteomes" id="UP000486602">
    <property type="component" value="Unassembled WGS sequence"/>
</dbReference>
<reference evidence="1 2" key="1">
    <citation type="submission" date="2020-02" db="EMBL/GenBank/DDBJ databases">
        <title>Out from the shadows clarifying the taxonomy of the family Cryomorphaceae and related taxa by utilizing the GTDB taxonomic framework.</title>
        <authorList>
            <person name="Bowman J.P."/>
        </authorList>
    </citation>
    <scope>NUCLEOTIDE SEQUENCE [LARGE SCALE GENOMIC DNA]</scope>
    <source>
        <strain evidence="1 2">QSSC 1-22</strain>
    </source>
</reference>
<dbReference type="EMBL" id="JAAGVY010000030">
    <property type="protein sequence ID" value="NEN24675.1"/>
    <property type="molecule type" value="Genomic_DNA"/>
</dbReference>
<organism evidence="1 2">
    <name type="scientific">Cryomorpha ignava</name>
    <dbReference type="NCBI Taxonomy" id="101383"/>
    <lineage>
        <taxon>Bacteria</taxon>
        <taxon>Pseudomonadati</taxon>
        <taxon>Bacteroidota</taxon>
        <taxon>Flavobacteriia</taxon>
        <taxon>Flavobacteriales</taxon>
        <taxon>Cryomorphaceae</taxon>
        <taxon>Cryomorpha</taxon>
    </lineage>
</organism>
<protein>
    <submittedName>
        <fullName evidence="1">Uncharacterized protein</fullName>
    </submittedName>
</protein>
<sequence length="103" mass="12095">MVLDTSAGNTIYDIDPQLGEVPLDSNNGQFRVWRYLDEELNKTNSYAANISELFLETYIYAENYVLPITARWDSSLFRADVLYEYGDPVNRAYFDNEYFFFSE</sequence>
<evidence type="ECO:0000313" key="1">
    <source>
        <dbReference type="EMBL" id="NEN24675.1"/>
    </source>
</evidence>
<dbReference type="RefSeq" id="WP_163286067.1">
    <property type="nucleotide sequence ID" value="NZ_JAAGVY010000030.1"/>
</dbReference>
<name>A0A7K3WVP3_9FLAO</name>
<dbReference type="AlphaFoldDB" id="A0A7K3WVP3"/>
<gene>
    <name evidence="1" type="ORF">G3O08_14300</name>
</gene>
<comment type="caution">
    <text evidence="1">The sequence shown here is derived from an EMBL/GenBank/DDBJ whole genome shotgun (WGS) entry which is preliminary data.</text>
</comment>
<evidence type="ECO:0000313" key="2">
    <source>
        <dbReference type="Proteomes" id="UP000486602"/>
    </source>
</evidence>